<comment type="caution">
    <text evidence="3">The sequence shown here is derived from an EMBL/GenBank/DDBJ whole genome shotgun (WGS) entry which is preliminary data.</text>
</comment>
<protein>
    <submittedName>
        <fullName evidence="3">Uncharacterized protein</fullName>
    </submittedName>
</protein>
<dbReference type="Proteomes" id="UP000178529">
    <property type="component" value="Unassembled WGS sequence"/>
</dbReference>
<feature type="region of interest" description="Disordered" evidence="2">
    <location>
        <begin position="202"/>
        <end position="233"/>
    </location>
</feature>
<proteinExistence type="predicted"/>
<sequence length="247" mass="27913">MPPRIVSLYLVRKRAYRLIIYLSPSILSSIDKTLRGVYNMNYGRYRKERRLVMNQQDAKKVLSCPVCGNKRRPDSLVCSSCYQVYRTEASDRLLRGESVDPLSWVHEKVDSLLQGMRAEAEDLTQKIDELSEANRADATAFVNEMLETAKEQARQKMPGVEPRPLPQEVINGAIKKKRDELWQAKGGNKMWRRREELRQKIEQVEASLLEGATTGQSSEAEPDPDPVPEDPAVARVVEAALAASGSK</sequence>
<evidence type="ECO:0000313" key="4">
    <source>
        <dbReference type="Proteomes" id="UP000178529"/>
    </source>
</evidence>
<name>A0A1G2R963_9BACT</name>
<evidence type="ECO:0000256" key="1">
    <source>
        <dbReference type="SAM" id="Coils"/>
    </source>
</evidence>
<reference evidence="3 4" key="1">
    <citation type="journal article" date="2016" name="Nat. Commun.">
        <title>Thousands of microbial genomes shed light on interconnected biogeochemical processes in an aquifer system.</title>
        <authorList>
            <person name="Anantharaman K."/>
            <person name="Brown C.T."/>
            <person name="Hug L.A."/>
            <person name="Sharon I."/>
            <person name="Castelle C.J."/>
            <person name="Probst A.J."/>
            <person name="Thomas B.C."/>
            <person name="Singh A."/>
            <person name="Wilkins M.J."/>
            <person name="Karaoz U."/>
            <person name="Brodie E.L."/>
            <person name="Williams K.H."/>
            <person name="Hubbard S.S."/>
            <person name="Banfield J.F."/>
        </authorList>
    </citation>
    <scope>NUCLEOTIDE SEQUENCE [LARGE SCALE GENOMIC DNA]</scope>
</reference>
<organism evidence="3 4">
    <name type="scientific">Candidatus Wildermuthbacteria bacterium RIFCSPHIGHO2_02_FULL_48_16</name>
    <dbReference type="NCBI Taxonomy" id="1802453"/>
    <lineage>
        <taxon>Bacteria</taxon>
        <taxon>Candidatus Wildermuthiibacteriota</taxon>
    </lineage>
</organism>
<dbReference type="EMBL" id="MHTY01000002">
    <property type="protein sequence ID" value="OHA69237.1"/>
    <property type="molecule type" value="Genomic_DNA"/>
</dbReference>
<feature type="coiled-coil region" evidence="1">
    <location>
        <begin position="106"/>
        <end position="133"/>
    </location>
</feature>
<evidence type="ECO:0000256" key="2">
    <source>
        <dbReference type="SAM" id="MobiDB-lite"/>
    </source>
</evidence>
<evidence type="ECO:0000313" key="3">
    <source>
        <dbReference type="EMBL" id="OHA69237.1"/>
    </source>
</evidence>
<keyword evidence="1" id="KW-0175">Coiled coil</keyword>
<gene>
    <name evidence="3" type="ORF">A3J68_01145</name>
</gene>
<dbReference type="AlphaFoldDB" id="A0A1G2R963"/>
<accession>A0A1G2R963</accession>